<sequence>MHHQVYVLMMVNKVKDQLCFEYQCYWQLQKKKLAFFFCYSDDKVDIIC</sequence>
<proteinExistence type="predicted"/>
<dbReference type="AlphaFoldDB" id="A0A396GZQ7"/>
<evidence type="ECO:0000313" key="1">
    <source>
        <dbReference type="EMBL" id="RHN45978.1"/>
    </source>
</evidence>
<dbReference type="Proteomes" id="UP000265566">
    <property type="component" value="Chromosome 7"/>
</dbReference>
<reference evidence="1" key="1">
    <citation type="journal article" date="2018" name="Nat. Plants">
        <title>Whole-genome landscape of Medicago truncatula symbiotic genes.</title>
        <authorList>
            <person name="Pecrix Y."/>
            <person name="Gamas P."/>
            <person name="Carrere S."/>
        </authorList>
    </citation>
    <scope>NUCLEOTIDE SEQUENCE</scope>
    <source>
        <tissue evidence="1">Leaves</tissue>
    </source>
</reference>
<protein>
    <submittedName>
        <fullName evidence="1">Uncharacterized protein</fullName>
    </submittedName>
</protein>
<accession>A0A396GZQ7</accession>
<dbReference type="EMBL" id="PSQE01000007">
    <property type="protein sequence ID" value="RHN45978.1"/>
    <property type="molecule type" value="Genomic_DNA"/>
</dbReference>
<gene>
    <name evidence="1" type="ORF">MtrunA17_Chr7g0237251</name>
</gene>
<comment type="caution">
    <text evidence="1">The sequence shown here is derived from an EMBL/GenBank/DDBJ whole genome shotgun (WGS) entry which is preliminary data.</text>
</comment>
<organism evidence="1">
    <name type="scientific">Medicago truncatula</name>
    <name type="common">Barrel medic</name>
    <name type="synonym">Medicago tribuloides</name>
    <dbReference type="NCBI Taxonomy" id="3880"/>
    <lineage>
        <taxon>Eukaryota</taxon>
        <taxon>Viridiplantae</taxon>
        <taxon>Streptophyta</taxon>
        <taxon>Embryophyta</taxon>
        <taxon>Tracheophyta</taxon>
        <taxon>Spermatophyta</taxon>
        <taxon>Magnoliopsida</taxon>
        <taxon>eudicotyledons</taxon>
        <taxon>Gunneridae</taxon>
        <taxon>Pentapetalae</taxon>
        <taxon>rosids</taxon>
        <taxon>fabids</taxon>
        <taxon>Fabales</taxon>
        <taxon>Fabaceae</taxon>
        <taxon>Papilionoideae</taxon>
        <taxon>50 kb inversion clade</taxon>
        <taxon>NPAAA clade</taxon>
        <taxon>Hologalegina</taxon>
        <taxon>IRL clade</taxon>
        <taxon>Trifolieae</taxon>
        <taxon>Medicago</taxon>
    </lineage>
</organism>
<dbReference type="Gramene" id="rna40408">
    <property type="protein sequence ID" value="RHN45978.1"/>
    <property type="gene ID" value="gene40408"/>
</dbReference>
<name>A0A396GZQ7_MEDTR</name>